<evidence type="ECO:0000256" key="2">
    <source>
        <dbReference type="SAM" id="SignalP"/>
    </source>
</evidence>
<accession>A0ABW5NC76</accession>
<reference evidence="5" key="1">
    <citation type="journal article" date="2019" name="Int. J. Syst. Evol. Microbiol.">
        <title>The Global Catalogue of Microorganisms (GCM) 10K type strain sequencing project: providing services to taxonomists for standard genome sequencing and annotation.</title>
        <authorList>
            <consortium name="The Broad Institute Genomics Platform"/>
            <consortium name="The Broad Institute Genome Sequencing Center for Infectious Disease"/>
            <person name="Wu L."/>
            <person name="Ma J."/>
        </authorList>
    </citation>
    <scope>NUCLEOTIDE SEQUENCE [LARGE SCALE GENOMIC DNA]</scope>
    <source>
        <strain evidence="5">KCTC 42423</strain>
    </source>
</reference>
<dbReference type="NCBIfam" id="TIGR04183">
    <property type="entry name" value="Por_Secre_tail"/>
    <property type="match status" value="1"/>
</dbReference>
<dbReference type="InterPro" id="IPR026444">
    <property type="entry name" value="Secre_tail"/>
</dbReference>
<protein>
    <submittedName>
        <fullName evidence="4">T9SS type A sorting domain-containing protein</fullName>
    </submittedName>
</protein>
<gene>
    <name evidence="4" type="ORF">ACFSTE_17905</name>
</gene>
<evidence type="ECO:0000256" key="1">
    <source>
        <dbReference type="ARBA" id="ARBA00022729"/>
    </source>
</evidence>
<evidence type="ECO:0000313" key="4">
    <source>
        <dbReference type="EMBL" id="MFD2592716.1"/>
    </source>
</evidence>
<feature type="signal peptide" evidence="2">
    <location>
        <begin position="1"/>
        <end position="21"/>
    </location>
</feature>
<dbReference type="Gene3D" id="2.60.120.260">
    <property type="entry name" value="Galactose-binding domain-like"/>
    <property type="match status" value="1"/>
</dbReference>
<name>A0ABW5NC76_9FLAO</name>
<proteinExistence type="predicted"/>
<sequence length="635" mass="71300">MRNKYKLFTILLAFVVYHSTAQNLVRNGDFSNYNTNCSLSFSDAFTNNSSTSCVDDWTSYSGSPSLHGTPTNPYAWMWSRGRSFESIRTSVAFKQGVCYTVSFSVRTNDHGDTNTNAGSTINLRAVNIRSTGGIQNEEDIFTDNIGNYLNNYRTVQVTFTPTRDYETLLINPYYAGSGRQAEMSIDGIVIEERNITNTFGFEDVTTASTHQFYCQETVFLNGTASEGEDRYIIYISKRPLGSTGSFQWAGTTGWISGPIGRVNLTNVFQHQGVVIENGYEYEIKVALQNDCTNWEPLIKRFTMQEENKVDTAFSVQYHCDSDGTITVVANAADPNGTHWWGLYETTQSGSISDTDTVGLIGTVQSGTTVTFSGLSTYKNYYIKHGVWNSCYPWTEARKATDGDVSWSPRTSDFSITSRSFSNGTIHISALAQSNSVFVNHWWAIYDSATNAQITPIECCGTIKPGFSFAGQLNKKYYIKHGIWNDCMGWKESRTEFWFGQEPSGQHPSEYYSEIHPLDFSPSTAYLAQMNAAIISGAIIEDNIMMRRDQERRASSISVYPNPAYAYETIHIDSSEDVQIKKVYLLDMSGAHIPLEVIQNRTQTKLHIKTALKKGVYFIKVIDTANKETVRQLLIQ</sequence>
<evidence type="ECO:0000259" key="3">
    <source>
        <dbReference type="Pfam" id="PF18962"/>
    </source>
</evidence>
<dbReference type="Proteomes" id="UP001597459">
    <property type="component" value="Unassembled WGS sequence"/>
</dbReference>
<dbReference type="RefSeq" id="WP_378254787.1">
    <property type="nucleotide sequence ID" value="NZ_JBHSJV010000001.1"/>
</dbReference>
<evidence type="ECO:0000313" key="5">
    <source>
        <dbReference type="Proteomes" id="UP001597459"/>
    </source>
</evidence>
<organism evidence="4 5">
    <name type="scientific">Aquimarina hainanensis</name>
    <dbReference type="NCBI Taxonomy" id="1578017"/>
    <lineage>
        <taxon>Bacteria</taxon>
        <taxon>Pseudomonadati</taxon>
        <taxon>Bacteroidota</taxon>
        <taxon>Flavobacteriia</taxon>
        <taxon>Flavobacteriales</taxon>
        <taxon>Flavobacteriaceae</taxon>
        <taxon>Aquimarina</taxon>
    </lineage>
</organism>
<feature type="domain" description="Secretion system C-terminal sorting" evidence="3">
    <location>
        <begin position="558"/>
        <end position="634"/>
    </location>
</feature>
<dbReference type="EMBL" id="JBHULX010000039">
    <property type="protein sequence ID" value="MFD2592716.1"/>
    <property type="molecule type" value="Genomic_DNA"/>
</dbReference>
<comment type="caution">
    <text evidence="4">The sequence shown here is derived from an EMBL/GenBank/DDBJ whole genome shotgun (WGS) entry which is preliminary data.</text>
</comment>
<keyword evidence="1 2" id="KW-0732">Signal</keyword>
<feature type="chain" id="PRO_5047030847" evidence="2">
    <location>
        <begin position="22"/>
        <end position="635"/>
    </location>
</feature>
<keyword evidence="5" id="KW-1185">Reference proteome</keyword>
<dbReference type="Pfam" id="PF18962">
    <property type="entry name" value="Por_Secre_tail"/>
    <property type="match status" value="1"/>
</dbReference>